<dbReference type="Pfam" id="PF01022">
    <property type="entry name" value="HTH_5"/>
    <property type="match status" value="1"/>
</dbReference>
<dbReference type="PANTHER" id="PTHR33154">
    <property type="entry name" value="TRANSCRIPTIONAL REGULATOR, ARSR FAMILY"/>
    <property type="match status" value="1"/>
</dbReference>
<dbReference type="InterPro" id="IPR036388">
    <property type="entry name" value="WH-like_DNA-bd_sf"/>
</dbReference>
<dbReference type="InterPro" id="IPR051081">
    <property type="entry name" value="HTH_MetalResp_TranReg"/>
</dbReference>
<accession>A0ABQ6HXU3</accession>
<dbReference type="PRINTS" id="PR00778">
    <property type="entry name" value="HTHARSR"/>
</dbReference>
<evidence type="ECO:0000256" key="3">
    <source>
        <dbReference type="ARBA" id="ARBA00023163"/>
    </source>
</evidence>
<feature type="domain" description="HTH arsR-type" evidence="4">
    <location>
        <begin position="11"/>
        <end position="104"/>
    </location>
</feature>
<proteinExistence type="predicted"/>
<evidence type="ECO:0000313" key="6">
    <source>
        <dbReference type="Proteomes" id="UP001157091"/>
    </source>
</evidence>
<dbReference type="Gene3D" id="1.10.10.10">
    <property type="entry name" value="Winged helix-like DNA-binding domain superfamily/Winged helix DNA-binding domain"/>
    <property type="match status" value="1"/>
</dbReference>
<keyword evidence="2" id="KW-0238">DNA-binding</keyword>
<gene>
    <name evidence="5" type="ORF">GCM10025864_10300</name>
</gene>
<protein>
    <recommendedName>
        <fullName evidence="4">HTH arsR-type domain-containing protein</fullName>
    </recommendedName>
</protein>
<sequence length="120" mass="12536">MDDPGSSDAGLGAPEAVSALLRAAGEPARLTILQHLFEGPHRVRDLVDHLGLAQSTVSAHVACLRECGLVEARPVGRAVEYRLAHPDLVRGLLDATLRLLDATGFAVLGCASVPAARAVR</sequence>
<dbReference type="EMBL" id="BSUK01000001">
    <property type="protein sequence ID" value="GMA23271.1"/>
    <property type="molecule type" value="Genomic_DNA"/>
</dbReference>
<organism evidence="5 6">
    <name type="scientific">Luteimicrobium album</name>
    <dbReference type="NCBI Taxonomy" id="1054550"/>
    <lineage>
        <taxon>Bacteria</taxon>
        <taxon>Bacillati</taxon>
        <taxon>Actinomycetota</taxon>
        <taxon>Actinomycetes</taxon>
        <taxon>Micrococcales</taxon>
        <taxon>Luteimicrobium</taxon>
    </lineage>
</organism>
<dbReference type="PROSITE" id="PS50987">
    <property type="entry name" value="HTH_ARSR_2"/>
    <property type="match status" value="1"/>
</dbReference>
<dbReference type="InterPro" id="IPR036390">
    <property type="entry name" value="WH_DNA-bd_sf"/>
</dbReference>
<name>A0ABQ6HXU3_9MICO</name>
<keyword evidence="6" id="KW-1185">Reference proteome</keyword>
<dbReference type="CDD" id="cd00090">
    <property type="entry name" value="HTH_ARSR"/>
    <property type="match status" value="1"/>
</dbReference>
<dbReference type="SUPFAM" id="SSF46785">
    <property type="entry name" value="Winged helix' DNA-binding domain"/>
    <property type="match status" value="1"/>
</dbReference>
<evidence type="ECO:0000256" key="2">
    <source>
        <dbReference type="ARBA" id="ARBA00023125"/>
    </source>
</evidence>
<dbReference type="PANTHER" id="PTHR33154:SF33">
    <property type="entry name" value="TRANSCRIPTIONAL REPRESSOR SDPR"/>
    <property type="match status" value="1"/>
</dbReference>
<dbReference type="InterPro" id="IPR011991">
    <property type="entry name" value="ArsR-like_HTH"/>
</dbReference>
<reference evidence="6" key="1">
    <citation type="journal article" date="2019" name="Int. J. Syst. Evol. Microbiol.">
        <title>The Global Catalogue of Microorganisms (GCM) 10K type strain sequencing project: providing services to taxonomists for standard genome sequencing and annotation.</title>
        <authorList>
            <consortium name="The Broad Institute Genomics Platform"/>
            <consortium name="The Broad Institute Genome Sequencing Center for Infectious Disease"/>
            <person name="Wu L."/>
            <person name="Ma J."/>
        </authorList>
    </citation>
    <scope>NUCLEOTIDE SEQUENCE [LARGE SCALE GENOMIC DNA]</scope>
    <source>
        <strain evidence="6">NBRC 106348</strain>
    </source>
</reference>
<dbReference type="SMART" id="SM00418">
    <property type="entry name" value="HTH_ARSR"/>
    <property type="match status" value="1"/>
</dbReference>
<evidence type="ECO:0000259" key="4">
    <source>
        <dbReference type="PROSITE" id="PS50987"/>
    </source>
</evidence>
<comment type="caution">
    <text evidence="5">The sequence shown here is derived from an EMBL/GenBank/DDBJ whole genome shotgun (WGS) entry which is preliminary data.</text>
</comment>
<evidence type="ECO:0000256" key="1">
    <source>
        <dbReference type="ARBA" id="ARBA00023015"/>
    </source>
</evidence>
<dbReference type="InterPro" id="IPR001845">
    <property type="entry name" value="HTH_ArsR_DNA-bd_dom"/>
</dbReference>
<keyword evidence="1" id="KW-0805">Transcription regulation</keyword>
<dbReference type="NCBIfam" id="NF033788">
    <property type="entry name" value="HTH_metalloreg"/>
    <property type="match status" value="1"/>
</dbReference>
<evidence type="ECO:0000313" key="5">
    <source>
        <dbReference type="EMBL" id="GMA23271.1"/>
    </source>
</evidence>
<dbReference type="Proteomes" id="UP001157091">
    <property type="component" value="Unassembled WGS sequence"/>
</dbReference>
<keyword evidence="3" id="KW-0804">Transcription</keyword>